<name>A0A5J4WV52_9EUKA</name>
<dbReference type="Proteomes" id="UP000324800">
    <property type="component" value="Unassembled WGS sequence"/>
</dbReference>
<dbReference type="EMBL" id="SNRW01000850">
    <property type="protein sequence ID" value="KAA6398937.1"/>
    <property type="molecule type" value="Genomic_DNA"/>
</dbReference>
<protein>
    <submittedName>
        <fullName evidence="1">Uncharacterized protein</fullName>
    </submittedName>
</protein>
<dbReference type="AlphaFoldDB" id="A0A5J4WV52"/>
<accession>A0A5J4WV52</accession>
<gene>
    <name evidence="1" type="ORF">EZS28_005536</name>
</gene>
<organism evidence="1 2">
    <name type="scientific">Streblomastix strix</name>
    <dbReference type="NCBI Taxonomy" id="222440"/>
    <lineage>
        <taxon>Eukaryota</taxon>
        <taxon>Metamonada</taxon>
        <taxon>Preaxostyla</taxon>
        <taxon>Oxymonadida</taxon>
        <taxon>Streblomastigidae</taxon>
        <taxon>Streblomastix</taxon>
    </lineage>
</organism>
<evidence type="ECO:0000313" key="1">
    <source>
        <dbReference type="EMBL" id="KAA6398937.1"/>
    </source>
</evidence>
<comment type="caution">
    <text evidence="1">The sequence shown here is derived from an EMBL/GenBank/DDBJ whole genome shotgun (WGS) entry which is preliminary data.</text>
</comment>
<evidence type="ECO:0000313" key="2">
    <source>
        <dbReference type="Proteomes" id="UP000324800"/>
    </source>
</evidence>
<reference evidence="1 2" key="1">
    <citation type="submission" date="2019-03" db="EMBL/GenBank/DDBJ databases">
        <title>Single cell metagenomics reveals metabolic interactions within the superorganism composed of flagellate Streblomastix strix and complex community of Bacteroidetes bacteria on its surface.</title>
        <authorList>
            <person name="Treitli S.C."/>
            <person name="Kolisko M."/>
            <person name="Husnik F."/>
            <person name="Keeling P."/>
            <person name="Hampl V."/>
        </authorList>
    </citation>
    <scope>NUCLEOTIDE SEQUENCE [LARGE SCALE GENOMIC DNA]</scope>
    <source>
        <strain evidence="1">ST1C</strain>
    </source>
</reference>
<proteinExistence type="predicted"/>
<sequence>MNQLDMQPHFAASIIAGFFFAAAAIAVRLREVTLAARKKKHPEYSEKQGKVEQSNMAETGSSQPVKLNTFAFYVLAPSLRRGDDAHKIGILRKILQIVIESSVTVEELHLCIENATKADLIDIIVDLWKNSSNDEIDKLNVSILTVLKENDRLKGVEKTSKKA</sequence>